<name>A0A0E9UGQ6_ANGAN</name>
<organism evidence="1">
    <name type="scientific">Anguilla anguilla</name>
    <name type="common">European freshwater eel</name>
    <name type="synonym">Muraena anguilla</name>
    <dbReference type="NCBI Taxonomy" id="7936"/>
    <lineage>
        <taxon>Eukaryota</taxon>
        <taxon>Metazoa</taxon>
        <taxon>Chordata</taxon>
        <taxon>Craniata</taxon>
        <taxon>Vertebrata</taxon>
        <taxon>Euteleostomi</taxon>
        <taxon>Actinopterygii</taxon>
        <taxon>Neopterygii</taxon>
        <taxon>Teleostei</taxon>
        <taxon>Anguilliformes</taxon>
        <taxon>Anguillidae</taxon>
        <taxon>Anguilla</taxon>
    </lineage>
</organism>
<reference evidence="1" key="2">
    <citation type="journal article" date="2015" name="Fish Shellfish Immunol.">
        <title>Early steps in the European eel (Anguilla anguilla)-Vibrio vulnificus interaction in the gills: Role of the RtxA13 toxin.</title>
        <authorList>
            <person name="Callol A."/>
            <person name="Pajuelo D."/>
            <person name="Ebbesson L."/>
            <person name="Teles M."/>
            <person name="MacKenzie S."/>
            <person name="Amaro C."/>
        </authorList>
    </citation>
    <scope>NUCLEOTIDE SEQUENCE</scope>
</reference>
<reference evidence="1" key="1">
    <citation type="submission" date="2014-11" db="EMBL/GenBank/DDBJ databases">
        <authorList>
            <person name="Amaro Gonzalez C."/>
        </authorList>
    </citation>
    <scope>NUCLEOTIDE SEQUENCE</scope>
</reference>
<sequence>MFSISCKTISGNDVMLSRVATVF</sequence>
<dbReference type="AlphaFoldDB" id="A0A0E9UGQ6"/>
<accession>A0A0E9UGQ6</accession>
<dbReference type="EMBL" id="GBXM01044147">
    <property type="protein sequence ID" value="JAH64430.1"/>
    <property type="molecule type" value="Transcribed_RNA"/>
</dbReference>
<protein>
    <submittedName>
        <fullName evidence="1">Uncharacterized protein</fullName>
    </submittedName>
</protein>
<proteinExistence type="predicted"/>
<evidence type="ECO:0000313" key="1">
    <source>
        <dbReference type="EMBL" id="JAH64430.1"/>
    </source>
</evidence>